<dbReference type="Proteomes" id="UP000183015">
    <property type="component" value="Unassembled WGS sequence"/>
</dbReference>
<sequence>MIDRTPDRGSRQELRASVLATALDIASLLRGDTDAATPIPDATWTVGEAAAHLVLANELMADLAAGAERPYGDGTAASLAAANEDSLAAWPERDPAVLADALVRHTEAFLAADSDGDGAATVASPLGPMTREILGSYLLTHMLGHGWDMARALRRPHMIDRRRAELCLPFLLTAMPEVLDRDTAGHLDVTYTLGLRGNPDRFTAAFSGGTVTVTPGAPQRSDCTIITEPVTFLLIALGRCSPWSAVGRGKILAWGRKPYLAASFPTYFRAP</sequence>
<name>A0A1H7NPX3_STRJI</name>
<dbReference type="eggNOG" id="COG3255">
    <property type="taxonomic scope" value="Bacteria"/>
</dbReference>
<gene>
    <name evidence="2" type="ORF">SAMN05414137_10723</name>
</gene>
<dbReference type="SUPFAM" id="SSF55718">
    <property type="entry name" value="SCP-like"/>
    <property type="match status" value="1"/>
</dbReference>
<dbReference type="Gene3D" id="1.20.120.450">
    <property type="entry name" value="dinb family like domain"/>
    <property type="match status" value="1"/>
</dbReference>
<dbReference type="InterPro" id="IPR024344">
    <property type="entry name" value="MDMPI_metal-binding"/>
</dbReference>
<dbReference type="SUPFAM" id="SSF109854">
    <property type="entry name" value="DinB/YfiT-like putative metalloenzymes"/>
    <property type="match status" value="1"/>
</dbReference>
<dbReference type="InterPro" id="IPR034660">
    <property type="entry name" value="DinB/YfiT-like"/>
</dbReference>
<dbReference type="Gene3D" id="3.30.1050.10">
    <property type="entry name" value="SCP2 sterol-binding domain"/>
    <property type="match status" value="1"/>
</dbReference>
<dbReference type="OrthoDB" id="3669840at2"/>
<reference evidence="3" key="1">
    <citation type="submission" date="2016-10" db="EMBL/GenBank/DDBJ databases">
        <authorList>
            <person name="Varghese N."/>
        </authorList>
    </citation>
    <scope>NUCLEOTIDE SEQUENCE [LARGE SCALE GENOMIC DNA]</scope>
    <source>
        <strain evidence="3">DSM 45096 / BCRC 16803 / CGMCC 4.1857 / CIP 109030 / JCM 12277 / KCTC 19219 / NBRC 100920 / 33214</strain>
    </source>
</reference>
<dbReference type="STRING" id="235985.SAMN05414137_10723"/>
<dbReference type="InterPro" id="IPR036527">
    <property type="entry name" value="SCP2_sterol-bd_dom_sf"/>
</dbReference>
<dbReference type="EMBL" id="FOAZ01000007">
    <property type="protein sequence ID" value="SEL25600.1"/>
    <property type="molecule type" value="Genomic_DNA"/>
</dbReference>
<evidence type="ECO:0000313" key="2">
    <source>
        <dbReference type="EMBL" id="SEL25600.1"/>
    </source>
</evidence>
<evidence type="ECO:0000313" key="3">
    <source>
        <dbReference type="Proteomes" id="UP000183015"/>
    </source>
</evidence>
<dbReference type="RefSeq" id="WP_042444913.1">
    <property type="nucleotide sequence ID" value="NZ_BBPN01000008.1"/>
</dbReference>
<evidence type="ECO:0000259" key="1">
    <source>
        <dbReference type="Pfam" id="PF11716"/>
    </source>
</evidence>
<dbReference type="InterPro" id="IPR017517">
    <property type="entry name" value="Maleyloyr_isom"/>
</dbReference>
<proteinExistence type="predicted"/>
<keyword evidence="3" id="KW-1185">Reference proteome</keyword>
<organism evidence="2 3">
    <name type="scientific">Streptacidiphilus jiangxiensis</name>
    <dbReference type="NCBI Taxonomy" id="235985"/>
    <lineage>
        <taxon>Bacteria</taxon>
        <taxon>Bacillati</taxon>
        <taxon>Actinomycetota</taxon>
        <taxon>Actinomycetes</taxon>
        <taxon>Kitasatosporales</taxon>
        <taxon>Streptomycetaceae</taxon>
        <taxon>Streptacidiphilus</taxon>
    </lineage>
</organism>
<dbReference type="AlphaFoldDB" id="A0A1H7NPX3"/>
<dbReference type="GO" id="GO:0046872">
    <property type="term" value="F:metal ion binding"/>
    <property type="evidence" value="ECO:0007669"/>
    <property type="project" value="InterPro"/>
</dbReference>
<dbReference type="Pfam" id="PF11716">
    <property type="entry name" value="MDMPI_N"/>
    <property type="match status" value="1"/>
</dbReference>
<feature type="domain" description="Mycothiol-dependent maleylpyruvate isomerase metal-binding" evidence="1">
    <location>
        <begin position="26"/>
        <end position="150"/>
    </location>
</feature>
<dbReference type="NCBIfam" id="TIGR03083">
    <property type="entry name" value="maleylpyruvate isomerase family mycothiol-dependent enzyme"/>
    <property type="match status" value="1"/>
</dbReference>
<protein>
    <submittedName>
        <fullName evidence="2">TIGR03083 family protein</fullName>
    </submittedName>
</protein>
<accession>A0A1H7NPX3</accession>